<evidence type="ECO:0000256" key="1">
    <source>
        <dbReference type="ARBA" id="ARBA00006642"/>
    </source>
</evidence>
<comment type="pathway">
    <text evidence="8 12">Amino-acid biosynthesis; L-lysine biosynthesis via DAP pathway; (S)-tetrahydrodipicolinate from L-aspartate: step 4/4.</text>
</comment>
<comment type="caution">
    <text evidence="12">Lacks conserved residue(s) required for the propagation of feature annotation.</text>
</comment>
<dbReference type="HAMAP" id="MF_00102">
    <property type="entry name" value="DapB"/>
    <property type="match status" value="1"/>
</dbReference>
<dbReference type="NCBIfam" id="TIGR00036">
    <property type="entry name" value="dapB"/>
    <property type="match status" value="1"/>
</dbReference>
<dbReference type="GO" id="GO:0051287">
    <property type="term" value="F:NAD binding"/>
    <property type="evidence" value="ECO:0007669"/>
    <property type="project" value="UniProtKB-UniRule"/>
</dbReference>
<keyword evidence="4 12" id="KW-0220">Diaminopimelate biosynthesis</keyword>
<dbReference type="SUPFAM" id="SSF55347">
    <property type="entry name" value="Glyceraldehyde-3-phosphate dehydrogenase-like, C-terminal domain"/>
    <property type="match status" value="1"/>
</dbReference>
<evidence type="ECO:0000259" key="13">
    <source>
        <dbReference type="Pfam" id="PF01113"/>
    </source>
</evidence>
<comment type="subcellular location">
    <subcellularLocation>
        <location evidence="12">Cytoplasm</location>
    </subcellularLocation>
</comment>
<evidence type="ECO:0000256" key="3">
    <source>
        <dbReference type="ARBA" id="ARBA00022857"/>
    </source>
</evidence>
<dbReference type="GO" id="GO:0019877">
    <property type="term" value="P:diaminopimelate biosynthetic process"/>
    <property type="evidence" value="ECO:0007669"/>
    <property type="project" value="UniProtKB-UniRule"/>
</dbReference>
<keyword evidence="7 12" id="KW-0457">Lysine biosynthesis</keyword>
<keyword evidence="12" id="KW-0963">Cytoplasm</keyword>
<name>A0A1G2HDM0_9BACT</name>
<evidence type="ECO:0000256" key="4">
    <source>
        <dbReference type="ARBA" id="ARBA00022915"/>
    </source>
</evidence>
<dbReference type="Gene3D" id="3.30.360.10">
    <property type="entry name" value="Dihydrodipicolinate Reductase, domain 2"/>
    <property type="match status" value="1"/>
</dbReference>
<dbReference type="AlphaFoldDB" id="A0A1G2HDM0"/>
<gene>
    <name evidence="12" type="primary">dapB</name>
    <name evidence="15" type="ORF">A2919_01630</name>
</gene>
<dbReference type="Proteomes" id="UP000178835">
    <property type="component" value="Unassembled WGS sequence"/>
</dbReference>
<evidence type="ECO:0000256" key="2">
    <source>
        <dbReference type="ARBA" id="ARBA00022605"/>
    </source>
</evidence>
<dbReference type="InterPro" id="IPR036291">
    <property type="entry name" value="NAD(P)-bd_dom_sf"/>
</dbReference>
<comment type="caution">
    <text evidence="15">The sequence shown here is derived from an EMBL/GenBank/DDBJ whole genome shotgun (WGS) entry which is preliminary data.</text>
</comment>
<keyword evidence="2 12" id="KW-0028">Amino-acid biosynthesis</keyword>
<feature type="binding site" evidence="12">
    <location>
        <begin position="79"/>
        <end position="81"/>
    </location>
    <ligand>
        <name>NAD(+)</name>
        <dbReference type="ChEBI" id="CHEBI:57540"/>
    </ligand>
</feature>
<dbReference type="GO" id="GO:0009089">
    <property type="term" value="P:lysine biosynthetic process via diaminopimelate"/>
    <property type="evidence" value="ECO:0007669"/>
    <property type="project" value="UniProtKB-UniRule"/>
</dbReference>
<dbReference type="EMBL" id="MHOH01000017">
    <property type="protein sequence ID" value="OGZ60562.1"/>
    <property type="molecule type" value="Genomic_DNA"/>
</dbReference>
<dbReference type="Pfam" id="PF05173">
    <property type="entry name" value="DapB_C"/>
    <property type="match status" value="1"/>
</dbReference>
<dbReference type="GO" id="GO:0005829">
    <property type="term" value="C:cytosol"/>
    <property type="evidence" value="ECO:0007669"/>
    <property type="project" value="TreeGrafter"/>
</dbReference>
<dbReference type="PANTHER" id="PTHR20836:SF0">
    <property type="entry name" value="4-HYDROXY-TETRAHYDRODIPICOLINATE REDUCTASE 1, CHLOROPLASTIC-RELATED"/>
    <property type="match status" value="1"/>
</dbReference>
<dbReference type="SUPFAM" id="SSF51735">
    <property type="entry name" value="NAD(P)-binding Rossmann-fold domains"/>
    <property type="match status" value="1"/>
</dbReference>
<evidence type="ECO:0000256" key="12">
    <source>
        <dbReference type="HAMAP-Rule" id="MF_00102"/>
    </source>
</evidence>
<evidence type="ECO:0000313" key="15">
    <source>
        <dbReference type="EMBL" id="OGZ60562.1"/>
    </source>
</evidence>
<evidence type="ECO:0000256" key="5">
    <source>
        <dbReference type="ARBA" id="ARBA00023002"/>
    </source>
</evidence>
<comment type="similarity">
    <text evidence="1 12">Belongs to the DapB family.</text>
</comment>
<feature type="domain" description="Dihydrodipicolinate reductase N-terminal" evidence="13">
    <location>
        <begin position="1"/>
        <end position="105"/>
    </location>
</feature>
<dbReference type="PIRSF" id="PIRSF000161">
    <property type="entry name" value="DHPR"/>
    <property type="match status" value="1"/>
</dbReference>
<comment type="catalytic activity">
    <reaction evidence="10 12">
        <text>(S)-2,3,4,5-tetrahydrodipicolinate + NADP(+) + H2O = (2S,4S)-4-hydroxy-2,3,4,5-tetrahydrodipicolinate + NADPH + H(+)</text>
        <dbReference type="Rhea" id="RHEA:35331"/>
        <dbReference type="ChEBI" id="CHEBI:15377"/>
        <dbReference type="ChEBI" id="CHEBI:15378"/>
        <dbReference type="ChEBI" id="CHEBI:16845"/>
        <dbReference type="ChEBI" id="CHEBI:57783"/>
        <dbReference type="ChEBI" id="CHEBI:58349"/>
        <dbReference type="ChEBI" id="CHEBI:67139"/>
        <dbReference type="EC" id="1.17.1.8"/>
    </reaction>
</comment>
<accession>A0A1G2HDM0</accession>
<dbReference type="InterPro" id="IPR022663">
    <property type="entry name" value="DapB_C"/>
</dbReference>
<keyword evidence="6 12" id="KW-0520">NAD</keyword>
<reference evidence="15 16" key="1">
    <citation type="journal article" date="2016" name="Nat. Commun.">
        <title>Thousands of microbial genomes shed light on interconnected biogeochemical processes in an aquifer system.</title>
        <authorList>
            <person name="Anantharaman K."/>
            <person name="Brown C.T."/>
            <person name="Hug L.A."/>
            <person name="Sharon I."/>
            <person name="Castelle C.J."/>
            <person name="Probst A.J."/>
            <person name="Thomas B.C."/>
            <person name="Singh A."/>
            <person name="Wilkins M.J."/>
            <person name="Karaoz U."/>
            <person name="Brodie E.L."/>
            <person name="Williams K.H."/>
            <person name="Hubbard S.S."/>
            <person name="Banfield J.F."/>
        </authorList>
    </citation>
    <scope>NUCLEOTIDE SEQUENCE [LARGE SCALE GENOMIC DNA]</scope>
</reference>
<evidence type="ECO:0000256" key="11">
    <source>
        <dbReference type="ARBA" id="ARBA00049396"/>
    </source>
</evidence>
<feature type="binding site" evidence="12">
    <location>
        <position position="31"/>
    </location>
    <ligand>
        <name>NAD(+)</name>
        <dbReference type="ChEBI" id="CHEBI:57540"/>
    </ligand>
</feature>
<dbReference type="Gene3D" id="3.40.50.720">
    <property type="entry name" value="NAD(P)-binding Rossmann-like Domain"/>
    <property type="match status" value="1"/>
</dbReference>
<dbReference type="PANTHER" id="PTHR20836">
    <property type="entry name" value="DIHYDRODIPICOLINATE REDUCTASE"/>
    <property type="match status" value="1"/>
</dbReference>
<comment type="caution">
    <text evidence="12">Was originally thought to be a dihydrodipicolinate reductase (DHDPR), catalyzing the conversion of dihydrodipicolinate to tetrahydrodipicolinate. However, it was shown in E.coli that the substrate of the enzymatic reaction is not dihydrodipicolinate (DHDP) but in fact (2S,4S)-4-hydroxy-2,3,4,5-tetrahydrodipicolinic acid (HTPA), the product released by the DapA-catalyzed reaction.</text>
</comment>
<keyword evidence="3 12" id="KW-0521">NADP</keyword>
<feature type="domain" description="Dihydrodipicolinate reductase C-terminal" evidence="14">
    <location>
        <begin position="108"/>
        <end position="241"/>
    </location>
</feature>
<evidence type="ECO:0000313" key="16">
    <source>
        <dbReference type="Proteomes" id="UP000178835"/>
    </source>
</evidence>
<dbReference type="EC" id="1.17.1.8" evidence="9 12"/>
<organism evidence="15 16">
    <name type="scientific">Candidatus Spechtbacteria bacterium RIFCSPLOWO2_01_FULL_43_12</name>
    <dbReference type="NCBI Taxonomy" id="1802162"/>
    <lineage>
        <taxon>Bacteria</taxon>
        <taxon>Candidatus Spechtiibacteriota</taxon>
    </lineage>
</organism>
<evidence type="ECO:0000256" key="7">
    <source>
        <dbReference type="ARBA" id="ARBA00023154"/>
    </source>
</evidence>
<dbReference type="Pfam" id="PF01113">
    <property type="entry name" value="DapB_N"/>
    <property type="match status" value="1"/>
</dbReference>
<feature type="active site" description="Proton donor" evidence="12">
    <location>
        <position position="141"/>
    </location>
</feature>
<comment type="subunit">
    <text evidence="12">Homotetramer.</text>
</comment>
<feature type="active site" description="Proton donor/acceptor" evidence="12">
    <location>
        <position position="137"/>
    </location>
</feature>
<feature type="binding site" evidence="12">
    <location>
        <begin position="147"/>
        <end position="148"/>
    </location>
    <ligand>
        <name>(S)-2,3,4,5-tetrahydrodipicolinate</name>
        <dbReference type="ChEBI" id="CHEBI:16845"/>
    </ligand>
</feature>
<dbReference type="CDD" id="cd02274">
    <property type="entry name" value="DHDPR_N"/>
    <property type="match status" value="1"/>
</dbReference>
<evidence type="ECO:0000256" key="10">
    <source>
        <dbReference type="ARBA" id="ARBA00049080"/>
    </source>
</evidence>
<feature type="binding site" evidence="12">
    <location>
        <begin position="102"/>
        <end position="105"/>
    </location>
    <ligand>
        <name>NAD(+)</name>
        <dbReference type="ChEBI" id="CHEBI:57540"/>
    </ligand>
</feature>
<proteinExistence type="inferred from homology"/>
<dbReference type="GO" id="GO:0016726">
    <property type="term" value="F:oxidoreductase activity, acting on CH or CH2 groups, NAD or NADP as acceptor"/>
    <property type="evidence" value="ECO:0007669"/>
    <property type="project" value="UniProtKB-UniRule"/>
</dbReference>
<protein>
    <recommendedName>
        <fullName evidence="9 12">4-hydroxy-tetrahydrodipicolinate reductase</fullName>
        <shortName evidence="12">HTPA reductase</shortName>
        <ecNumber evidence="9 12">1.17.1.8</ecNumber>
    </recommendedName>
</protein>
<dbReference type="UniPathway" id="UPA00034">
    <property type="reaction ID" value="UER00018"/>
</dbReference>
<feature type="binding site" evidence="12">
    <location>
        <position position="33"/>
    </location>
    <ligand>
        <name>NADP(+)</name>
        <dbReference type="ChEBI" id="CHEBI:58349"/>
    </ligand>
</feature>
<evidence type="ECO:0000256" key="8">
    <source>
        <dbReference type="ARBA" id="ARBA00037922"/>
    </source>
</evidence>
<comment type="catalytic activity">
    <reaction evidence="11 12">
        <text>(S)-2,3,4,5-tetrahydrodipicolinate + NAD(+) + H2O = (2S,4S)-4-hydroxy-2,3,4,5-tetrahydrodipicolinate + NADH + H(+)</text>
        <dbReference type="Rhea" id="RHEA:35323"/>
        <dbReference type="ChEBI" id="CHEBI:15377"/>
        <dbReference type="ChEBI" id="CHEBI:15378"/>
        <dbReference type="ChEBI" id="CHEBI:16845"/>
        <dbReference type="ChEBI" id="CHEBI:57540"/>
        <dbReference type="ChEBI" id="CHEBI:57945"/>
        <dbReference type="ChEBI" id="CHEBI:67139"/>
        <dbReference type="EC" id="1.17.1.8"/>
    </reaction>
</comment>
<keyword evidence="5 12" id="KW-0560">Oxidoreductase</keyword>
<evidence type="ECO:0000259" key="14">
    <source>
        <dbReference type="Pfam" id="PF05173"/>
    </source>
</evidence>
<feature type="binding site" evidence="12">
    <location>
        <position position="138"/>
    </location>
    <ligand>
        <name>(S)-2,3,4,5-tetrahydrodipicolinate</name>
        <dbReference type="ChEBI" id="CHEBI:16845"/>
    </ligand>
</feature>
<comment type="function">
    <text evidence="12">Catalyzes the conversion of 4-hydroxy-tetrahydrodipicolinate (HTPA) to tetrahydrodipicolinate.</text>
</comment>
<sequence length="243" mass="26706">MNLALIGYGSMGSAVHRIAEERGHKIVAVVDPKAAEATAPSLKEGVFSGADVALDFSLGEAVLDNIKFCKEAGVDLVIGTTGWYDKLDSARDSAEGIGLLWSSNFSIGVNLYFKIVEEAAKLMDNFDEYDIWGHEIHHYNKADSPSGTAKTLEKILLDNIKRKQSVVEDKLDRKRADEEIHFSSVRGGAVNFAHTVGFDSVADRILLTHEARNRDGYALGAVKVAEWLKGKKGFFEMKDFLNL</sequence>
<dbReference type="GO" id="GO:0008839">
    <property type="term" value="F:4-hydroxy-tetrahydrodipicolinate reductase"/>
    <property type="evidence" value="ECO:0007669"/>
    <property type="project" value="UniProtKB-UniRule"/>
</dbReference>
<dbReference type="InterPro" id="IPR000846">
    <property type="entry name" value="DapB_N"/>
</dbReference>
<evidence type="ECO:0000256" key="9">
    <source>
        <dbReference type="ARBA" id="ARBA00038983"/>
    </source>
</evidence>
<evidence type="ECO:0000256" key="6">
    <source>
        <dbReference type="ARBA" id="ARBA00023027"/>
    </source>
</evidence>
<dbReference type="InterPro" id="IPR023940">
    <property type="entry name" value="DHDPR_bac"/>
</dbReference>
<dbReference type="GO" id="GO:0050661">
    <property type="term" value="F:NADP binding"/>
    <property type="evidence" value="ECO:0007669"/>
    <property type="project" value="UniProtKB-UniRule"/>
</dbReference>